<keyword evidence="12" id="KW-1185">Reference proteome</keyword>
<evidence type="ECO:0000313" key="12">
    <source>
        <dbReference type="Proteomes" id="UP000032025"/>
    </source>
</evidence>
<dbReference type="AlphaFoldDB" id="A0A0C9M2L4"/>
<dbReference type="InterPro" id="IPR000089">
    <property type="entry name" value="Biotin_lipoyl"/>
</dbReference>
<evidence type="ECO:0000256" key="1">
    <source>
        <dbReference type="ARBA" id="ARBA00003761"/>
    </source>
</evidence>
<dbReference type="NCBIfam" id="TIGR00531">
    <property type="entry name" value="BCCP"/>
    <property type="match status" value="1"/>
</dbReference>
<dbReference type="Proteomes" id="UP000032025">
    <property type="component" value="Unassembled WGS sequence"/>
</dbReference>
<name>A0A0C9M2L4_SPHPI</name>
<evidence type="ECO:0000256" key="4">
    <source>
        <dbReference type="ARBA" id="ARBA00022516"/>
    </source>
</evidence>
<comment type="function">
    <text evidence="1 9">This protein is a component of the acetyl coenzyme A carboxylase complex; first, biotin carboxylase catalyzes the carboxylation of the carrier protein and then the transcarboxylase transfers the carboxyl group to form malonyl-CoA.</text>
</comment>
<dbReference type="PROSITE" id="PS00188">
    <property type="entry name" value="BIOTIN"/>
    <property type="match status" value="1"/>
</dbReference>
<evidence type="ECO:0000313" key="11">
    <source>
        <dbReference type="EMBL" id="GAN13895.1"/>
    </source>
</evidence>
<dbReference type="UniPathway" id="UPA00094"/>
<dbReference type="Pfam" id="PF00364">
    <property type="entry name" value="Biotin_lipoyl"/>
    <property type="match status" value="1"/>
</dbReference>
<evidence type="ECO:0000256" key="7">
    <source>
        <dbReference type="ARBA" id="ARBA00023160"/>
    </source>
</evidence>
<dbReference type="InterPro" id="IPR050709">
    <property type="entry name" value="Biotin_Carboxyl_Carrier/Decarb"/>
</dbReference>
<evidence type="ECO:0000256" key="8">
    <source>
        <dbReference type="ARBA" id="ARBA00023267"/>
    </source>
</evidence>
<dbReference type="Gene3D" id="2.40.50.100">
    <property type="match status" value="1"/>
</dbReference>
<dbReference type="RefSeq" id="WP_007405762.1">
    <property type="nucleotide sequence ID" value="NZ_BBJS01000030.1"/>
</dbReference>
<sequence length="162" mass="16346">MTEKTEQAMKVDVDLVRQLAELLDATALTEIEVEHGDRKIRVARKAAPAAQMAYAPAPVAAAPAPAAAAPVAAAAPAEAAAPAVSANAVKSPMVGTVYLAAEPGAKPFAGVGQKVSAGDTLLIVEAMKVMNPITATAAGTVTAVLVENGQPVEFDQPLIVVE</sequence>
<dbReference type="GO" id="GO:0003989">
    <property type="term" value="F:acetyl-CoA carboxylase activity"/>
    <property type="evidence" value="ECO:0007669"/>
    <property type="project" value="InterPro"/>
</dbReference>
<evidence type="ECO:0000256" key="5">
    <source>
        <dbReference type="ARBA" id="ARBA00022832"/>
    </source>
</evidence>
<dbReference type="InterPro" id="IPR001249">
    <property type="entry name" value="AcCoA_biotinCC"/>
</dbReference>
<evidence type="ECO:0000256" key="9">
    <source>
        <dbReference type="RuleBase" id="RU364072"/>
    </source>
</evidence>
<dbReference type="GeneID" id="78528934"/>
<protein>
    <recommendedName>
        <fullName evidence="3 9">Biotin carboxyl carrier protein of acetyl-CoA carboxylase</fullName>
    </recommendedName>
</protein>
<keyword evidence="5 9" id="KW-0276">Fatty acid metabolism</keyword>
<gene>
    <name evidence="11" type="primary">accB</name>
    <name evidence="11" type="ORF">SP6_30_00350</name>
</gene>
<dbReference type="SUPFAM" id="SSF51230">
    <property type="entry name" value="Single hybrid motif"/>
    <property type="match status" value="1"/>
</dbReference>
<keyword evidence="4 9" id="KW-0444">Lipid biosynthesis</keyword>
<evidence type="ECO:0000259" key="10">
    <source>
        <dbReference type="PROSITE" id="PS50968"/>
    </source>
</evidence>
<dbReference type="InterPro" id="IPR011053">
    <property type="entry name" value="Single_hybrid_motif"/>
</dbReference>
<comment type="pathway">
    <text evidence="2 9">Lipid metabolism; fatty acid biosynthesis.</text>
</comment>
<dbReference type="FunFam" id="2.40.50.100:FF:000003">
    <property type="entry name" value="Acetyl-CoA carboxylase biotin carboxyl carrier protein"/>
    <property type="match status" value="1"/>
</dbReference>
<keyword evidence="7 9" id="KW-0275">Fatty acid biosynthesis</keyword>
<accession>A0A0C9M2L4</accession>
<evidence type="ECO:0000256" key="6">
    <source>
        <dbReference type="ARBA" id="ARBA00023098"/>
    </source>
</evidence>
<dbReference type="PROSITE" id="PS50968">
    <property type="entry name" value="BIOTINYL_LIPOYL"/>
    <property type="match status" value="1"/>
</dbReference>
<keyword evidence="8 9" id="KW-0092">Biotin</keyword>
<dbReference type="EMBL" id="BBJS01000030">
    <property type="protein sequence ID" value="GAN13895.1"/>
    <property type="molecule type" value="Genomic_DNA"/>
</dbReference>
<proteinExistence type="predicted"/>
<comment type="caution">
    <text evidence="11">The sequence shown here is derived from an EMBL/GenBank/DDBJ whole genome shotgun (WGS) entry which is preliminary data.</text>
</comment>
<evidence type="ECO:0000256" key="3">
    <source>
        <dbReference type="ARBA" id="ARBA00017562"/>
    </source>
</evidence>
<reference evidence="11 12" key="1">
    <citation type="submission" date="2014-08" db="EMBL/GenBank/DDBJ databases">
        <title>Whole genome shotgun sequence of Sphingomonas paucimobilis NBRC 13935.</title>
        <authorList>
            <person name="Hosoyama A."/>
            <person name="Hashimoto M."/>
            <person name="Hosoyama Y."/>
            <person name="Noguchi M."/>
            <person name="Uohara A."/>
            <person name="Ohji S."/>
            <person name="Katano-Makiyama Y."/>
            <person name="Ichikawa N."/>
            <person name="Kimura A."/>
            <person name="Yamazoe A."/>
            <person name="Fujita N."/>
        </authorList>
    </citation>
    <scope>NUCLEOTIDE SEQUENCE [LARGE SCALE GENOMIC DNA]</scope>
    <source>
        <strain evidence="11 12">NBRC 13935</strain>
    </source>
</reference>
<dbReference type="InterPro" id="IPR001882">
    <property type="entry name" value="Biotin_BS"/>
</dbReference>
<dbReference type="GO" id="GO:0009317">
    <property type="term" value="C:acetyl-CoA carboxylase complex"/>
    <property type="evidence" value="ECO:0007669"/>
    <property type="project" value="InterPro"/>
</dbReference>
<evidence type="ECO:0000256" key="2">
    <source>
        <dbReference type="ARBA" id="ARBA00005194"/>
    </source>
</evidence>
<keyword evidence="6 9" id="KW-0443">Lipid metabolism</keyword>
<dbReference type="PRINTS" id="PR01071">
    <property type="entry name" value="ACOABIOTINCC"/>
</dbReference>
<dbReference type="CDD" id="cd06850">
    <property type="entry name" value="biotinyl_domain"/>
    <property type="match status" value="1"/>
</dbReference>
<organism evidence="11 12">
    <name type="scientific">Sphingomonas paucimobilis NBRC 13935</name>
    <dbReference type="NCBI Taxonomy" id="1219050"/>
    <lineage>
        <taxon>Bacteria</taxon>
        <taxon>Pseudomonadati</taxon>
        <taxon>Pseudomonadota</taxon>
        <taxon>Alphaproteobacteria</taxon>
        <taxon>Sphingomonadales</taxon>
        <taxon>Sphingomonadaceae</taxon>
        <taxon>Sphingomonas</taxon>
    </lineage>
</organism>
<feature type="domain" description="Lipoyl-binding" evidence="10">
    <location>
        <begin position="86"/>
        <end position="162"/>
    </location>
</feature>
<dbReference type="GO" id="GO:0006633">
    <property type="term" value="P:fatty acid biosynthetic process"/>
    <property type="evidence" value="ECO:0007669"/>
    <property type="project" value="UniProtKB-UniPathway"/>
</dbReference>
<dbReference type="PANTHER" id="PTHR45266">
    <property type="entry name" value="OXALOACETATE DECARBOXYLASE ALPHA CHAIN"/>
    <property type="match status" value="1"/>
</dbReference>
<dbReference type="PANTHER" id="PTHR45266:SF3">
    <property type="entry name" value="OXALOACETATE DECARBOXYLASE ALPHA CHAIN"/>
    <property type="match status" value="1"/>
</dbReference>